<feature type="non-terminal residue" evidence="6">
    <location>
        <position position="204"/>
    </location>
</feature>
<dbReference type="Pfam" id="PF00266">
    <property type="entry name" value="Aminotran_5"/>
    <property type="match status" value="1"/>
</dbReference>
<comment type="cofactor">
    <cofactor evidence="1">
        <name>pyridoxal 5'-phosphate</name>
        <dbReference type="ChEBI" id="CHEBI:597326"/>
    </cofactor>
</comment>
<keyword evidence="4" id="KW-0663">Pyridoxal phosphate</keyword>
<reference evidence="6" key="1">
    <citation type="journal article" date="2014" name="Front. Microbiol.">
        <title>High frequency of phylogenetically diverse reductive dehalogenase-homologous genes in deep subseafloor sedimentary metagenomes.</title>
        <authorList>
            <person name="Kawai M."/>
            <person name="Futagami T."/>
            <person name="Toyoda A."/>
            <person name="Takaki Y."/>
            <person name="Nishi S."/>
            <person name="Hori S."/>
            <person name="Arai W."/>
            <person name="Tsubouchi T."/>
            <person name="Morono Y."/>
            <person name="Uchiyama I."/>
            <person name="Ito T."/>
            <person name="Fujiyama A."/>
            <person name="Inagaki F."/>
            <person name="Takami H."/>
        </authorList>
    </citation>
    <scope>NUCLEOTIDE SEQUENCE</scope>
    <source>
        <strain evidence="6">Expedition CK06-06</strain>
    </source>
</reference>
<dbReference type="Gene3D" id="3.40.640.10">
    <property type="entry name" value="Type I PLP-dependent aspartate aminotransferase-like (Major domain)"/>
    <property type="match status" value="1"/>
</dbReference>
<dbReference type="GO" id="GO:0008453">
    <property type="term" value="F:alanine-glyoxylate transaminase activity"/>
    <property type="evidence" value="ECO:0007669"/>
    <property type="project" value="TreeGrafter"/>
</dbReference>
<dbReference type="GO" id="GO:0004760">
    <property type="term" value="F:L-serine-pyruvate transaminase activity"/>
    <property type="evidence" value="ECO:0007669"/>
    <property type="project" value="TreeGrafter"/>
</dbReference>
<evidence type="ECO:0000256" key="2">
    <source>
        <dbReference type="ARBA" id="ARBA00022576"/>
    </source>
</evidence>
<dbReference type="InterPro" id="IPR015421">
    <property type="entry name" value="PyrdxlP-dep_Trfase_major"/>
</dbReference>
<keyword evidence="2" id="KW-0032">Aminotransferase</keyword>
<evidence type="ECO:0000313" key="6">
    <source>
        <dbReference type="EMBL" id="GAI10026.1"/>
    </source>
</evidence>
<dbReference type="GO" id="GO:0019265">
    <property type="term" value="P:glycine biosynthetic process, by transamination of glyoxylate"/>
    <property type="evidence" value="ECO:0007669"/>
    <property type="project" value="TreeGrafter"/>
</dbReference>
<keyword evidence="3" id="KW-0808">Transferase</keyword>
<protein>
    <recommendedName>
        <fullName evidence="5">Aminotransferase class V domain-containing protein</fullName>
    </recommendedName>
</protein>
<dbReference type="InterPro" id="IPR015424">
    <property type="entry name" value="PyrdxlP-dep_Trfase"/>
</dbReference>
<dbReference type="SUPFAM" id="SSF53383">
    <property type="entry name" value="PLP-dependent transferases"/>
    <property type="match status" value="1"/>
</dbReference>
<evidence type="ECO:0000256" key="4">
    <source>
        <dbReference type="ARBA" id="ARBA00022898"/>
    </source>
</evidence>
<dbReference type="PANTHER" id="PTHR21152">
    <property type="entry name" value="AMINOTRANSFERASE CLASS V"/>
    <property type="match status" value="1"/>
</dbReference>
<accession>X1LW77</accession>
<sequence length="204" mass="22308">MKKLMMIPGPTPVDQSILNALSKDTVSHLDPEFVKILKETLEDLKTVVMTEKGQPFIIPGTGTLGMEVAIVNSLKKGDRLLVISHGFFGDRFVEIAQCYGIEVEVLASEWGKIVEVEEIAQKLKEKKFDAITLSHVDTSTGVCTPLKEVGEILEQFPETVFIVDGVCATGGIEERMDDWGIDILFTGNQKAFGVPPGLANAIFN</sequence>
<dbReference type="GO" id="GO:0005777">
    <property type="term" value="C:peroxisome"/>
    <property type="evidence" value="ECO:0007669"/>
    <property type="project" value="TreeGrafter"/>
</dbReference>
<gene>
    <name evidence="6" type="ORF">S06H3_12768</name>
</gene>
<dbReference type="EMBL" id="BARV01006236">
    <property type="protein sequence ID" value="GAI10026.1"/>
    <property type="molecule type" value="Genomic_DNA"/>
</dbReference>
<dbReference type="PANTHER" id="PTHR21152:SF24">
    <property type="entry name" value="ALANINE--GLYOXYLATE AMINOTRANSFERASE 1"/>
    <property type="match status" value="1"/>
</dbReference>
<name>X1LW77_9ZZZZ</name>
<feature type="domain" description="Aminotransferase class V" evidence="5">
    <location>
        <begin position="19"/>
        <end position="197"/>
    </location>
</feature>
<proteinExistence type="predicted"/>
<evidence type="ECO:0000259" key="5">
    <source>
        <dbReference type="Pfam" id="PF00266"/>
    </source>
</evidence>
<evidence type="ECO:0000256" key="3">
    <source>
        <dbReference type="ARBA" id="ARBA00022679"/>
    </source>
</evidence>
<organism evidence="6">
    <name type="scientific">marine sediment metagenome</name>
    <dbReference type="NCBI Taxonomy" id="412755"/>
    <lineage>
        <taxon>unclassified sequences</taxon>
        <taxon>metagenomes</taxon>
        <taxon>ecological metagenomes</taxon>
    </lineage>
</organism>
<evidence type="ECO:0000256" key="1">
    <source>
        <dbReference type="ARBA" id="ARBA00001933"/>
    </source>
</evidence>
<comment type="caution">
    <text evidence="6">The sequence shown here is derived from an EMBL/GenBank/DDBJ whole genome shotgun (WGS) entry which is preliminary data.</text>
</comment>
<dbReference type="InterPro" id="IPR000192">
    <property type="entry name" value="Aminotrans_V_dom"/>
</dbReference>
<dbReference type="AlphaFoldDB" id="X1LW77"/>